<comment type="function">
    <text evidence="1">The phosphoenolpyruvate-dependent sugar phosphotransferase system (sugar PTS), a major carbohydrate active transport system, catalyzes the phosphorylation of incoming sugar substrates concomitantly with their translocation across the cell membrane. The enzyme II CmtAB PTS system is involved in D-mannitol transport.</text>
</comment>
<organism evidence="9 10">
    <name type="scientific">Nocardiopsis mwathae</name>
    <dbReference type="NCBI Taxonomy" id="1472723"/>
    <lineage>
        <taxon>Bacteria</taxon>
        <taxon>Bacillati</taxon>
        <taxon>Actinomycetota</taxon>
        <taxon>Actinomycetes</taxon>
        <taxon>Streptosporangiales</taxon>
        <taxon>Nocardiopsidaceae</taxon>
        <taxon>Nocardiopsis</taxon>
    </lineage>
</organism>
<dbReference type="GO" id="GO:0016301">
    <property type="term" value="F:kinase activity"/>
    <property type="evidence" value="ECO:0007669"/>
    <property type="project" value="UniProtKB-KW"/>
</dbReference>
<dbReference type="GO" id="GO:0090563">
    <property type="term" value="F:protein-phosphocysteine-sugar phosphotransferase activity"/>
    <property type="evidence" value="ECO:0007669"/>
    <property type="project" value="TreeGrafter"/>
</dbReference>
<keyword evidence="2" id="KW-0813">Transport</keyword>
<dbReference type="PANTHER" id="PTHR30181">
    <property type="entry name" value="MANNITOL PERMEASE IIC COMPONENT"/>
    <property type="match status" value="1"/>
</dbReference>
<dbReference type="Proteomes" id="UP000546642">
    <property type="component" value="Unassembled WGS sequence"/>
</dbReference>
<keyword evidence="4" id="KW-0762">Sugar transport</keyword>
<dbReference type="AlphaFoldDB" id="A0A7W9YJ54"/>
<dbReference type="PANTHER" id="PTHR30181:SF3">
    <property type="entry name" value="MULTIPHOSPHORYL TRANSFER PROTEIN"/>
    <property type="match status" value="1"/>
</dbReference>
<dbReference type="GO" id="GO:0005886">
    <property type="term" value="C:plasma membrane"/>
    <property type="evidence" value="ECO:0007669"/>
    <property type="project" value="TreeGrafter"/>
</dbReference>
<evidence type="ECO:0000256" key="2">
    <source>
        <dbReference type="ARBA" id="ARBA00022448"/>
    </source>
</evidence>
<evidence type="ECO:0000256" key="3">
    <source>
        <dbReference type="ARBA" id="ARBA00022553"/>
    </source>
</evidence>
<keyword evidence="10" id="KW-1185">Reference proteome</keyword>
<keyword evidence="6" id="KW-0598">Phosphotransferase system</keyword>
<sequence>MSTIHGSDIKKVIVACDAGMGSSVLLTTQLSRALAAYGVSVEHSPVDRVPDDADVVLCHSGLAERARGRVPGTVVVPFQMYLGDPAFTRLEETIRDGGTLAD</sequence>
<reference evidence="9 10" key="1">
    <citation type="submission" date="2020-08" db="EMBL/GenBank/DDBJ databases">
        <title>Sequencing the genomes of 1000 actinobacteria strains.</title>
        <authorList>
            <person name="Klenk H.-P."/>
        </authorList>
    </citation>
    <scope>NUCLEOTIDE SEQUENCE [LARGE SCALE GENOMIC DNA]</scope>
    <source>
        <strain evidence="9 10">DSM 46659</strain>
    </source>
</reference>
<evidence type="ECO:0000256" key="4">
    <source>
        <dbReference type="ARBA" id="ARBA00022597"/>
    </source>
</evidence>
<evidence type="ECO:0000313" key="9">
    <source>
        <dbReference type="EMBL" id="MBB6173110.1"/>
    </source>
</evidence>
<dbReference type="RefSeq" id="WP_184076312.1">
    <property type="nucleotide sequence ID" value="NZ_JACHDS010000001.1"/>
</dbReference>
<dbReference type="GO" id="GO:0008982">
    <property type="term" value="F:protein-N(PI)-phosphohistidine-sugar phosphotransferase activity"/>
    <property type="evidence" value="ECO:0007669"/>
    <property type="project" value="InterPro"/>
</dbReference>
<dbReference type="PROSITE" id="PS51099">
    <property type="entry name" value="PTS_EIIB_TYPE_2"/>
    <property type="match status" value="1"/>
</dbReference>
<evidence type="ECO:0000259" key="8">
    <source>
        <dbReference type="PROSITE" id="PS51099"/>
    </source>
</evidence>
<dbReference type="Gene3D" id="3.40.50.2300">
    <property type="match status" value="1"/>
</dbReference>
<protein>
    <submittedName>
        <fullName evidence="9">PTS system mannitol-specific IIB component</fullName>
    </submittedName>
</protein>
<dbReference type="GO" id="GO:0009401">
    <property type="term" value="P:phosphoenolpyruvate-dependent sugar phosphotransferase system"/>
    <property type="evidence" value="ECO:0007669"/>
    <property type="project" value="UniProtKB-KW"/>
</dbReference>
<dbReference type="SUPFAM" id="SSF52794">
    <property type="entry name" value="PTS system IIB component-like"/>
    <property type="match status" value="1"/>
</dbReference>
<keyword evidence="7" id="KW-0418">Kinase</keyword>
<keyword evidence="5" id="KW-0808">Transferase</keyword>
<dbReference type="EMBL" id="JACHDS010000001">
    <property type="protein sequence ID" value="MBB6173110.1"/>
    <property type="molecule type" value="Genomic_DNA"/>
</dbReference>
<accession>A0A7W9YJ54</accession>
<dbReference type="InterPro" id="IPR036095">
    <property type="entry name" value="PTS_EIIB-like_sf"/>
</dbReference>
<evidence type="ECO:0000256" key="1">
    <source>
        <dbReference type="ARBA" id="ARBA00002434"/>
    </source>
</evidence>
<keyword evidence="3" id="KW-0597">Phosphoprotein</keyword>
<feature type="domain" description="PTS EIIB type-2" evidence="8">
    <location>
        <begin position="10"/>
        <end position="99"/>
    </location>
</feature>
<evidence type="ECO:0000313" key="10">
    <source>
        <dbReference type="Proteomes" id="UP000546642"/>
    </source>
</evidence>
<evidence type="ECO:0000256" key="5">
    <source>
        <dbReference type="ARBA" id="ARBA00022679"/>
    </source>
</evidence>
<dbReference type="Pfam" id="PF02302">
    <property type="entry name" value="PTS_IIB"/>
    <property type="match status" value="1"/>
</dbReference>
<evidence type="ECO:0000256" key="6">
    <source>
        <dbReference type="ARBA" id="ARBA00022683"/>
    </source>
</evidence>
<name>A0A7W9YJ54_9ACTN</name>
<dbReference type="InterPro" id="IPR013011">
    <property type="entry name" value="PTS_EIIB_2"/>
</dbReference>
<comment type="caution">
    <text evidence="9">The sequence shown here is derived from an EMBL/GenBank/DDBJ whole genome shotgun (WGS) entry which is preliminary data.</text>
</comment>
<gene>
    <name evidence="9" type="ORF">HNR23_003170</name>
</gene>
<dbReference type="InterPro" id="IPR003501">
    <property type="entry name" value="PTS_EIIB_2/3"/>
</dbReference>
<proteinExistence type="predicted"/>
<dbReference type="InterPro" id="IPR050893">
    <property type="entry name" value="Sugar_PTS"/>
</dbReference>
<evidence type="ECO:0000256" key="7">
    <source>
        <dbReference type="ARBA" id="ARBA00022777"/>
    </source>
</evidence>